<reference evidence="1 2" key="1">
    <citation type="submission" date="2017-04" db="EMBL/GenBank/DDBJ databases">
        <authorList>
            <person name="Afonso C.L."/>
            <person name="Miller P.J."/>
            <person name="Scott M.A."/>
            <person name="Spackman E."/>
            <person name="Goraichik I."/>
            <person name="Dimitrov K.M."/>
            <person name="Suarez D.L."/>
            <person name="Swayne D.E."/>
        </authorList>
    </citation>
    <scope>NUCLEOTIDE SEQUENCE [LARGE SCALE GENOMIC DNA]</scope>
    <source>
        <strain evidence="1 2">DSM 11622</strain>
    </source>
</reference>
<dbReference type="RefSeq" id="WP_159452019.1">
    <property type="nucleotide sequence ID" value="NZ_FWWW01000067.1"/>
</dbReference>
<dbReference type="Pfam" id="PF14345">
    <property type="entry name" value="GDYXXLXY"/>
    <property type="match status" value="1"/>
</dbReference>
<dbReference type="OrthoDB" id="4868247at2"/>
<dbReference type="EMBL" id="FWWW01000067">
    <property type="protein sequence ID" value="SMB94601.1"/>
    <property type="molecule type" value="Genomic_DNA"/>
</dbReference>
<dbReference type="STRING" id="645990.SAMN00120144_2036"/>
<dbReference type="Proteomes" id="UP000192266">
    <property type="component" value="Unassembled WGS sequence"/>
</dbReference>
<sequence>MFSLLSDQVPLARRRRLLMLTILAQVLFIVAVAAAGYATTAYGRTIRLRTTPIDPRDLLYGDYVILNYTISQLPASLWREPGPRPRRGDPVYVVLRPAGEAYEAVRVYAKKPDVPADQVVLRGWVADGWRRTLRIRYNLERYYVPEGTGRELERRGARKPLLVNISIAPWGQARITGVKTIVSDSLATPRR</sequence>
<evidence type="ECO:0008006" key="3">
    <source>
        <dbReference type="Google" id="ProtNLM"/>
    </source>
</evidence>
<name>A0A1W1VNG2_9BACT</name>
<proteinExistence type="predicted"/>
<accession>A0A1W1VNG2</accession>
<keyword evidence="2" id="KW-1185">Reference proteome</keyword>
<dbReference type="InterPro" id="IPR025833">
    <property type="entry name" value="GDYXXLXY"/>
</dbReference>
<evidence type="ECO:0000313" key="1">
    <source>
        <dbReference type="EMBL" id="SMB94601.1"/>
    </source>
</evidence>
<evidence type="ECO:0000313" key="2">
    <source>
        <dbReference type="Proteomes" id="UP000192266"/>
    </source>
</evidence>
<protein>
    <recommendedName>
        <fullName evidence="3">Membrane-anchored protein</fullName>
    </recommendedName>
</protein>
<organism evidence="1 2">
    <name type="scientific">Hymenobacter roseosalivarius DSM 11622</name>
    <dbReference type="NCBI Taxonomy" id="645990"/>
    <lineage>
        <taxon>Bacteria</taxon>
        <taxon>Pseudomonadati</taxon>
        <taxon>Bacteroidota</taxon>
        <taxon>Cytophagia</taxon>
        <taxon>Cytophagales</taxon>
        <taxon>Hymenobacteraceae</taxon>
        <taxon>Hymenobacter</taxon>
    </lineage>
</organism>
<gene>
    <name evidence="1" type="ORF">SAMN00120144_2036</name>
</gene>
<dbReference type="AlphaFoldDB" id="A0A1W1VNG2"/>